<organism evidence="8 9">
    <name type="scientific">Candidatus Gottesmanbacteria bacterium GW2011_GWA1_47_8</name>
    <dbReference type="NCBI Taxonomy" id="1618438"/>
    <lineage>
        <taxon>Bacteria</taxon>
        <taxon>Candidatus Gottesmaniibacteriota</taxon>
    </lineage>
</organism>
<evidence type="ECO:0000313" key="8">
    <source>
        <dbReference type="EMBL" id="KKU80916.1"/>
    </source>
</evidence>
<evidence type="ECO:0000256" key="1">
    <source>
        <dbReference type="ARBA" id="ARBA00007150"/>
    </source>
</evidence>
<feature type="transmembrane region" description="Helical" evidence="7">
    <location>
        <begin position="46"/>
        <end position="67"/>
    </location>
</feature>
<dbReference type="PANTHER" id="PTHR30589:SF0">
    <property type="entry name" value="PHOSPHATIDYLGLYCEROL--PROLIPOPROTEIN DIACYLGLYCERYL TRANSFERASE"/>
    <property type="match status" value="1"/>
</dbReference>
<evidence type="ECO:0000256" key="7">
    <source>
        <dbReference type="SAM" id="Phobius"/>
    </source>
</evidence>
<dbReference type="InterPro" id="IPR001640">
    <property type="entry name" value="Lgt"/>
</dbReference>
<feature type="transmembrane region" description="Helical" evidence="7">
    <location>
        <begin position="226"/>
        <end position="244"/>
    </location>
</feature>
<feature type="transmembrane region" description="Helical" evidence="7">
    <location>
        <begin position="12"/>
        <end position="34"/>
    </location>
</feature>
<keyword evidence="6 7" id="KW-0472">Membrane</keyword>
<evidence type="ECO:0000313" key="9">
    <source>
        <dbReference type="Proteomes" id="UP000034212"/>
    </source>
</evidence>
<protein>
    <submittedName>
        <fullName evidence="8">Prolipoprotein diacylglyceryl transferase</fullName>
    </submittedName>
</protein>
<dbReference type="EMBL" id="LCOQ01000006">
    <property type="protein sequence ID" value="KKU80916.1"/>
    <property type="molecule type" value="Genomic_DNA"/>
</dbReference>
<dbReference type="GO" id="GO:0005886">
    <property type="term" value="C:plasma membrane"/>
    <property type="evidence" value="ECO:0007669"/>
    <property type="project" value="InterPro"/>
</dbReference>
<accession>A0A0G1TGN2</accession>
<keyword evidence="5 7" id="KW-1133">Transmembrane helix</keyword>
<name>A0A0G1TGN2_9BACT</name>
<keyword evidence="8" id="KW-0449">Lipoprotein</keyword>
<evidence type="ECO:0000256" key="2">
    <source>
        <dbReference type="ARBA" id="ARBA00022475"/>
    </source>
</evidence>
<evidence type="ECO:0000256" key="5">
    <source>
        <dbReference type="ARBA" id="ARBA00022989"/>
    </source>
</evidence>
<proteinExistence type="inferred from homology"/>
<feature type="transmembrane region" description="Helical" evidence="7">
    <location>
        <begin position="194"/>
        <end position="214"/>
    </location>
</feature>
<keyword evidence="3 8" id="KW-0808">Transferase</keyword>
<feature type="transmembrane region" description="Helical" evidence="7">
    <location>
        <begin position="164"/>
        <end position="182"/>
    </location>
</feature>
<comment type="similarity">
    <text evidence="1">Belongs to the Lgt family.</text>
</comment>
<gene>
    <name evidence="8" type="ORF">UY08_C0006G0012</name>
</gene>
<reference evidence="8 9" key="1">
    <citation type="journal article" date="2015" name="Nature">
        <title>rRNA introns, odd ribosomes, and small enigmatic genomes across a large radiation of phyla.</title>
        <authorList>
            <person name="Brown C.T."/>
            <person name="Hug L.A."/>
            <person name="Thomas B.C."/>
            <person name="Sharon I."/>
            <person name="Castelle C.J."/>
            <person name="Singh A."/>
            <person name="Wilkins M.J."/>
            <person name="Williams K.H."/>
            <person name="Banfield J.F."/>
        </authorList>
    </citation>
    <scope>NUCLEOTIDE SEQUENCE [LARGE SCALE GENOMIC DNA]</scope>
</reference>
<comment type="caution">
    <text evidence="8">The sequence shown here is derived from an EMBL/GenBank/DDBJ whole genome shotgun (WGS) entry which is preliminary data.</text>
</comment>
<evidence type="ECO:0000256" key="3">
    <source>
        <dbReference type="ARBA" id="ARBA00022679"/>
    </source>
</evidence>
<dbReference type="Proteomes" id="UP000034212">
    <property type="component" value="Unassembled WGS sequence"/>
</dbReference>
<dbReference type="GO" id="GO:0042158">
    <property type="term" value="P:lipoprotein biosynthetic process"/>
    <property type="evidence" value="ECO:0007669"/>
    <property type="project" value="InterPro"/>
</dbReference>
<feature type="transmembrane region" description="Helical" evidence="7">
    <location>
        <begin position="82"/>
        <end position="105"/>
    </location>
</feature>
<dbReference type="AlphaFoldDB" id="A0A0G1TGN2"/>
<dbReference type="GO" id="GO:0008961">
    <property type="term" value="F:phosphatidylglycerol-prolipoprotein diacylglyceryl transferase activity"/>
    <property type="evidence" value="ECO:0007669"/>
    <property type="project" value="InterPro"/>
</dbReference>
<dbReference type="Pfam" id="PF01790">
    <property type="entry name" value="LGT"/>
    <property type="match status" value="1"/>
</dbReference>
<sequence>MFPILVSIGPFHLYSLSIFLVLAWGVFSFTFWRIMREYAVEEEKTFDLMFYGTIAAFVGARLVYVLFHPGEFSDGGVLKAFAIWIAPGLSFYGGLLVGISVMLAIARRRKVRMGTVLDGAAPAIAGAIIVGKIGSLLGASEVGLPSGLPLAIEYAGYSQLRHPVQMYEIGVLTLLLIGAMYFERKGARARWPYGVSGSIFFLAYALSMFILEFFKESGLYWRGLGVNQWILLGLFCESLGAIYVRSGGREFVRVLIDRLGGLYGRISKRRIT</sequence>
<keyword evidence="2" id="KW-1003">Cell membrane</keyword>
<evidence type="ECO:0000256" key="6">
    <source>
        <dbReference type="ARBA" id="ARBA00023136"/>
    </source>
</evidence>
<feature type="transmembrane region" description="Helical" evidence="7">
    <location>
        <begin position="117"/>
        <end position="139"/>
    </location>
</feature>
<keyword evidence="4 7" id="KW-0812">Transmembrane</keyword>
<dbReference type="PANTHER" id="PTHR30589">
    <property type="entry name" value="PROLIPOPROTEIN DIACYLGLYCERYL TRANSFERASE"/>
    <property type="match status" value="1"/>
</dbReference>
<evidence type="ECO:0000256" key="4">
    <source>
        <dbReference type="ARBA" id="ARBA00022692"/>
    </source>
</evidence>